<dbReference type="EMBL" id="AP009384">
    <property type="protein sequence ID" value="BAF90547.1"/>
    <property type="molecule type" value="Genomic_DNA"/>
</dbReference>
<evidence type="ECO:0000256" key="2">
    <source>
        <dbReference type="ARBA" id="ARBA00007553"/>
    </source>
</evidence>
<dbReference type="SUPFAM" id="SSF47090">
    <property type="entry name" value="PGBD-like"/>
    <property type="match status" value="1"/>
</dbReference>
<dbReference type="InterPro" id="IPR002502">
    <property type="entry name" value="Amidase_domain"/>
</dbReference>
<dbReference type="CDD" id="cd06583">
    <property type="entry name" value="PGRP"/>
    <property type="match status" value="1"/>
</dbReference>
<dbReference type="RefSeq" id="WP_012173068.1">
    <property type="nucleotide sequence ID" value="NC_009937.1"/>
</dbReference>
<dbReference type="KEGG" id="azc:AZC_4549"/>
<evidence type="ECO:0000313" key="9">
    <source>
        <dbReference type="Proteomes" id="UP000000270"/>
    </source>
</evidence>
<dbReference type="STRING" id="438753.AZC_4549"/>
<sequence>MSPEPLPFAPDSELVSLLAPSPNHGERRAAIDMLVLHYTGMQSAQAAIDLLRSATAEVSCHYVVLEDGGIVQMVPEARRAWHAGVSSWEGQPDTNSRSIGIEIVNPGHGQGYPDFPDRQMRSVAALCREIVERHVIRADRVLAHSDVAPGRKQDPGEKFPWEFLHHAGVGHYVHEAPKGGGRFLMMGDSGQPIAALQAMLALYGYGIEVTGLYDEATRDVVMAFQRHFRRSQVDGVADGSTILTLRNLIGGRPADGDAGHDHHHDHDHGGCAHS</sequence>
<organism evidence="8 9">
    <name type="scientific">Azorhizobium caulinodans (strain ATCC 43989 / DSM 5975 / JCM 20966 / LMG 6465 / NBRC 14845 / NCIMB 13405 / ORS 571)</name>
    <dbReference type="NCBI Taxonomy" id="438753"/>
    <lineage>
        <taxon>Bacteria</taxon>
        <taxon>Pseudomonadati</taxon>
        <taxon>Pseudomonadota</taxon>
        <taxon>Alphaproteobacteria</taxon>
        <taxon>Hyphomicrobiales</taxon>
        <taxon>Xanthobacteraceae</taxon>
        <taxon>Azorhizobium</taxon>
    </lineage>
</organism>
<dbReference type="eggNOG" id="COG3023">
    <property type="taxonomic scope" value="Bacteria"/>
</dbReference>
<reference evidence="8 9" key="3">
    <citation type="journal article" date="2008" name="BMC Genomics">
        <title>The genome of the versatile nitrogen fixer Azorhizobium caulinodans ORS571.</title>
        <authorList>
            <person name="Lee KB."/>
            <person name="Backer P.D."/>
            <person name="Aono T."/>
            <person name="Liu CT."/>
            <person name="Suzuki S."/>
            <person name="Suzuki T."/>
            <person name="Kaneko T."/>
            <person name="Yamada M."/>
            <person name="Tabata S."/>
            <person name="Kupfer D.M."/>
            <person name="Najar F.Z."/>
            <person name="Wiley G.B."/>
            <person name="Roe B."/>
            <person name="Binnewies T.T."/>
            <person name="Ussery D.W."/>
            <person name="D'Haeze W."/>
            <person name="Herder J.D."/>
            <person name="Gevers D."/>
            <person name="Vereecke D."/>
            <person name="Holsters M."/>
            <person name="Oyaizu H."/>
        </authorList>
    </citation>
    <scope>NUCLEOTIDE SEQUENCE [LARGE SCALE GENOMIC DNA]</scope>
    <source>
        <strain evidence="9">ATCC 43989 / DSM 5975 / JCM 20966 / LMG 6465 / NBRC 14845 / NCIMB 13405 / ORS 571</strain>
    </source>
</reference>
<dbReference type="Proteomes" id="UP000000270">
    <property type="component" value="Chromosome"/>
</dbReference>
<name>A8HZ76_AZOC5</name>
<dbReference type="GO" id="GO:0009253">
    <property type="term" value="P:peptidoglycan catabolic process"/>
    <property type="evidence" value="ECO:0007669"/>
    <property type="project" value="InterPro"/>
</dbReference>
<comment type="catalytic activity">
    <reaction evidence="1">
        <text>Hydrolyzes the link between N-acetylmuramoyl residues and L-amino acid residues in certain cell-wall glycopeptides.</text>
        <dbReference type="EC" id="3.5.1.28"/>
    </reaction>
</comment>
<evidence type="ECO:0000256" key="3">
    <source>
        <dbReference type="ARBA" id="ARBA00011901"/>
    </source>
</evidence>
<reference evidence="9" key="2">
    <citation type="submission" date="2007-04" db="EMBL/GenBank/DDBJ databases">
        <title>Complete genome sequence of the nitrogen-fixing bacterium Azorhizobium caulinodans ORS571.</title>
        <authorList>
            <person name="Lee K.B."/>
            <person name="Backer P.D."/>
            <person name="Aono T."/>
            <person name="Liu C.T."/>
            <person name="Suzuki S."/>
            <person name="Suzuki T."/>
            <person name="Kaneko T."/>
            <person name="Yamada M."/>
            <person name="Tabata S."/>
            <person name="Kupfer D.M."/>
            <person name="Najar F.Z."/>
            <person name="Wiley G.B."/>
            <person name="Roe B."/>
            <person name="Binnewies T."/>
            <person name="Ussery D."/>
            <person name="Vereecke D."/>
            <person name="Gevers D."/>
            <person name="Holsters M."/>
            <person name="Oyaizu H."/>
        </authorList>
    </citation>
    <scope>NUCLEOTIDE SEQUENCE [LARGE SCALE GENOMIC DNA]</scope>
    <source>
        <strain evidence="9">ATCC 43989 / DSM 5975 / JCM 20966 / LMG 6465 / NBRC 14845 / NCIMB 13405 / ORS 571</strain>
    </source>
</reference>
<evidence type="ECO:0000256" key="4">
    <source>
        <dbReference type="ARBA" id="ARBA00022801"/>
    </source>
</evidence>
<proteinExistence type="inferred from homology"/>
<dbReference type="SMART" id="SM00644">
    <property type="entry name" value="Ami_2"/>
    <property type="match status" value="1"/>
</dbReference>
<dbReference type="GO" id="GO:0009254">
    <property type="term" value="P:peptidoglycan turnover"/>
    <property type="evidence" value="ECO:0007669"/>
    <property type="project" value="TreeGrafter"/>
</dbReference>
<dbReference type="GO" id="GO:0071555">
    <property type="term" value="P:cell wall organization"/>
    <property type="evidence" value="ECO:0007669"/>
    <property type="project" value="UniProtKB-KW"/>
</dbReference>
<dbReference type="PANTHER" id="PTHR30417">
    <property type="entry name" value="N-ACETYLMURAMOYL-L-ALANINE AMIDASE AMID"/>
    <property type="match status" value="1"/>
</dbReference>
<dbReference type="InterPro" id="IPR036505">
    <property type="entry name" value="Amidase/PGRP_sf"/>
</dbReference>
<reference evidence="8 9" key="4">
    <citation type="journal article" date="2009" name="Appl. Environ. Microbiol.">
        <title>Comparative genome-wide transcriptional profiling of Azorhizobium caulinodans ORS571 grown under free-living and symbiotic conditions.</title>
        <authorList>
            <person name="Tsukada S."/>
            <person name="Aono T."/>
            <person name="Akiba N."/>
            <person name="Lee KB."/>
            <person name="Liu CT."/>
            <person name="Toyazaki H."/>
            <person name="Oyaizu H."/>
        </authorList>
    </citation>
    <scope>NUCLEOTIDE SEQUENCE [LARGE SCALE GENOMIC DNA]</scope>
    <source>
        <strain evidence="9">ATCC 43989 / DSM 5975 / JCM 20966 / LMG 6465 / NBRC 14845 / NCIMB 13405 / ORS 571</strain>
    </source>
</reference>
<dbReference type="Pfam" id="PF01510">
    <property type="entry name" value="Amidase_2"/>
    <property type="match status" value="1"/>
</dbReference>
<dbReference type="SUPFAM" id="SSF55846">
    <property type="entry name" value="N-acetylmuramoyl-L-alanine amidase-like"/>
    <property type="match status" value="1"/>
</dbReference>
<gene>
    <name evidence="8" type="ordered locus">AZC_4549</name>
</gene>
<dbReference type="Gene3D" id="3.40.80.10">
    <property type="entry name" value="Peptidoglycan recognition protein-like"/>
    <property type="match status" value="1"/>
</dbReference>
<dbReference type="HOGENOM" id="CLU_049290_2_2_5"/>
<dbReference type="GO" id="GO:0008745">
    <property type="term" value="F:N-acetylmuramoyl-L-alanine amidase activity"/>
    <property type="evidence" value="ECO:0007669"/>
    <property type="project" value="UniProtKB-EC"/>
</dbReference>
<comment type="similarity">
    <text evidence="2">Belongs to the N-acetylmuramoyl-L-alanine amidase 2 family.</text>
</comment>
<dbReference type="Pfam" id="PF01471">
    <property type="entry name" value="PG_binding_1"/>
    <property type="match status" value="1"/>
</dbReference>
<reference evidence="8 9" key="6">
    <citation type="journal article" date="2011" name="Appl. Environ. Microbiol.">
        <title>Involvement of the azorhizobial chromosome partition gene (parA) in the onset of bacteroid differentiation during Sesbania rostrata stem nodule development.</title>
        <authorList>
            <person name="Liu CT."/>
            <person name="Lee KB."/>
            <person name="Wang YS."/>
            <person name="Peng MH."/>
            <person name="Lee KT."/>
            <person name="Suzuki S."/>
            <person name="Suzuki T."/>
            <person name="Oyaizu H."/>
        </authorList>
    </citation>
    <scope>NUCLEOTIDE SEQUENCE [LARGE SCALE GENOMIC DNA]</scope>
    <source>
        <strain evidence="9">ATCC 43989 / DSM 5975 / JCM 20966 / LMG 6465 / NBRC 14845 / NCIMB 13405 / ORS 571</strain>
    </source>
</reference>
<dbReference type="InterPro" id="IPR051206">
    <property type="entry name" value="NAMLAA_amidase_2"/>
</dbReference>
<accession>A8HZ76</accession>
<keyword evidence="4" id="KW-0378">Hydrolase</keyword>
<dbReference type="InterPro" id="IPR036365">
    <property type="entry name" value="PGBD-like_sf"/>
</dbReference>
<dbReference type="PANTHER" id="PTHR30417:SF1">
    <property type="entry name" value="N-ACETYLMURAMOYL-L-ALANINE AMIDASE AMID"/>
    <property type="match status" value="1"/>
</dbReference>
<evidence type="ECO:0000256" key="6">
    <source>
        <dbReference type="SAM" id="MobiDB-lite"/>
    </source>
</evidence>
<keyword evidence="9" id="KW-1185">Reference proteome</keyword>
<dbReference type="AlphaFoldDB" id="A8HZ76"/>
<feature type="domain" description="N-acetylmuramoyl-L-alanine amidase" evidence="7">
    <location>
        <begin position="21"/>
        <end position="156"/>
    </location>
</feature>
<dbReference type="InterPro" id="IPR036366">
    <property type="entry name" value="PGBDSf"/>
</dbReference>
<evidence type="ECO:0000313" key="8">
    <source>
        <dbReference type="EMBL" id="BAF90547.1"/>
    </source>
</evidence>
<dbReference type="InterPro" id="IPR002477">
    <property type="entry name" value="Peptidoglycan-bd-like"/>
</dbReference>
<reference evidence="8 9" key="5">
    <citation type="journal article" date="2010" name="Appl. Environ. Microbiol.">
        <title>phrR-like gene praR of Azorhizobium caulinodans ORS571 is essential for symbiosis with Sesbania rostrata and is involved in expression of reb genes.</title>
        <authorList>
            <person name="Akiba N."/>
            <person name="Aono T."/>
            <person name="Toyazaki H."/>
            <person name="Sato S."/>
            <person name="Oyaizu H."/>
        </authorList>
    </citation>
    <scope>NUCLEOTIDE SEQUENCE [LARGE SCALE GENOMIC DNA]</scope>
    <source>
        <strain evidence="9">ATCC 43989 / DSM 5975 / JCM 20966 / LMG 6465 / NBRC 14845 / NCIMB 13405 / ORS 571</strain>
    </source>
</reference>
<feature type="region of interest" description="Disordered" evidence="6">
    <location>
        <begin position="254"/>
        <end position="274"/>
    </location>
</feature>
<keyword evidence="5" id="KW-0961">Cell wall biogenesis/degradation</keyword>
<dbReference type="GO" id="GO:0019867">
    <property type="term" value="C:outer membrane"/>
    <property type="evidence" value="ECO:0007669"/>
    <property type="project" value="TreeGrafter"/>
</dbReference>
<evidence type="ECO:0000256" key="5">
    <source>
        <dbReference type="ARBA" id="ARBA00023316"/>
    </source>
</evidence>
<evidence type="ECO:0000259" key="7">
    <source>
        <dbReference type="SMART" id="SM00644"/>
    </source>
</evidence>
<reference evidence="8 9" key="1">
    <citation type="journal article" date="2007" name="Appl. Environ. Microbiol.">
        <title>Rhizobial factors required for stem nodule maturation and maintenance in Sesbania rostrata-Azorhizobium caulinodans ORS571 symbiosis.</title>
        <authorList>
            <person name="Suzuki S."/>
            <person name="Aono T."/>
            <person name="Lee KB."/>
            <person name="Suzuki T."/>
            <person name="Liu CT."/>
            <person name="Miwa H."/>
            <person name="Wakao S."/>
            <person name="Iki T."/>
            <person name="Oyaizu H."/>
        </authorList>
    </citation>
    <scope>NUCLEOTIDE SEQUENCE [LARGE SCALE GENOMIC DNA]</scope>
    <source>
        <strain evidence="9">ATCC 43989 / DSM 5975 / JCM 20966 / LMG 6465 / NBRC 14845 / NCIMB 13405 / ORS 571</strain>
    </source>
</reference>
<dbReference type="Gene3D" id="1.10.101.10">
    <property type="entry name" value="PGBD-like superfamily/PGBD"/>
    <property type="match status" value="1"/>
</dbReference>
<evidence type="ECO:0000256" key="1">
    <source>
        <dbReference type="ARBA" id="ARBA00001561"/>
    </source>
</evidence>
<dbReference type="EC" id="3.5.1.28" evidence="3"/>
<protein>
    <recommendedName>
        <fullName evidence="3">N-acetylmuramoyl-L-alanine amidase</fullName>
        <ecNumber evidence="3">3.5.1.28</ecNumber>
    </recommendedName>
</protein>